<evidence type="ECO:0000313" key="3">
    <source>
        <dbReference type="Proteomes" id="UP000317167"/>
    </source>
</evidence>
<dbReference type="Proteomes" id="UP000317167">
    <property type="component" value="Unassembled WGS sequence"/>
</dbReference>
<dbReference type="AlphaFoldDB" id="A0A552YXA6"/>
<reference evidence="2 3" key="1">
    <citation type="submission" date="2019-07" db="EMBL/GenBank/DDBJ databases">
        <title>Draft genome of 7 Lactococcus lactis strains isolated from an artisanal cheese production.</title>
        <authorList>
            <person name="Biolcati F."/>
            <person name="Bottero M.T."/>
            <person name="Dalmasso A."/>
            <person name="Mcauliffe O."/>
        </authorList>
    </citation>
    <scope>NUCLEOTIDE SEQUENCE [LARGE SCALE GENOMIC DNA]</scope>
    <source>
        <strain evidence="2 3">MRS45.2</strain>
    </source>
</reference>
<feature type="transmembrane region" description="Helical" evidence="1">
    <location>
        <begin position="60"/>
        <end position="78"/>
    </location>
</feature>
<protein>
    <submittedName>
        <fullName evidence="2">Uncharacterized protein</fullName>
    </submittedName>
</protein>
<sequence>MKLFIKKNYSKYKEVFYYILLFMIFYFSIPMNVFILVLFILGLIATIISIQKRKNVRIQSLLWQFPLLIISVFSIFYGQDIFSKIWECLLVIALIVSIYNELRRIKK</sequence>
<evidence type="ECO:0000256" key="1">
    <source>
        <dbReference type="SAM" id="Phobius"/>
    </source>
</evidence>
<keyword evidence="1" id="KW-0472">Membrane</keyword>
<proteinExistence type="predicted"/>
<feature type="transmembrane region" description="Helical" evidence="1">
    <location>
        <begin position="84"/>
        <end position="102"/>
    </location>
</feature>
<keyword evidence="1" id="KW-1133">Transmembrane helix</keyword>
<accession>A0A552YXA6</accession>
<gene>
    <name evidence="2" type="ORF">FNJ53_13065</name>
</gene>
<organism evidence="2 3">
    <name type="scientific">Lactococcus lactis</name>
    <dbReference type="NCBI Taxonomy" id="1358"/>
    <lineage>
        <taxon>Bacteria</taxon>
        <taxon>Bacillati</taxon>
        <taxon>Bacillota</taxon>
        <taxon>Bacilli</taxon>
        <taxon>Lactobacillales</taxon>
        <taxon>Streptococcaceae</taxon>
        <taxon>Lactococcus</taxon>
    </lineage>
</organism>
<dbReference type="EMBL" id="VJWV01000024">
    <property type="protein sequence ID" value="TRW71878.1"/>
    <property type="molecule type" value="Genomic_DNA"/>
</dbReference>
<name>A0A552YXA6_9LACT</name>
<keyword evidence="1" id="KW-0812">Transmembrane</keyword>
<comment type="caution">
    <text evidence="2">The sequence shown here is derived from an EMBL/GenBank/DDBJ whole genome shotgun (WGS) entry which is preliminary data.</text>
</comment>
<evidence type="ECO:0000313" key="2">
    <source>
        <dbReference type="EMBL" id="TRW71878.1"/>
    </source>
</evidence>
<feature type="transmembrane region" description="Helical" evidence="1">
    <location>
        <begin position="15"/>
        <end position="48"/>
    </location>
</feature>